<organism evidence="1 2">
    <name type="scientific">Chlorocebus sabaeus</name>
    <name type="common">Green monkey</name>
    <name type="synonym">Simia sabaea</name>
    <dbReference type="NCBI Taxonomy" id="60711"/>
    <lineage>
        <taxon>Eukaryota</taxon>
        <taxon>Metazoa</taxon>
        <taxon>Chordata</taxon>
        <taxon>Craniata</taxon>
        <taxon>Vertebrata</taxon>
        <taxon>Euteleostomi</taxon>
        <taxon>Mammalia</taxon>
        <taxon>Eutheria</taxon>
        <taxon>Euarchontoglires</taxon>
        <taxon>Primates</taxon>
        <taxon>Haplorrhini</taxon>
        <taxon>Catarrhini</taxon>
        <taxon>Cercopithecidae</taxon>
        <taxon>Cercopithecinae</taxon>
        <taxon>Chlorocebus</taxon>
    </lineage>
</organism>
<dbReference type="Ensembl" id="ENSCSAT00000016611.1">
    <property type="protein sequence ID" value="ENSCSAP00000016113.1"/>
    <property type="gene ID" value="ENSCSAG00000001916.1"/>
</dbReference>
<proteinExistence type="predicted"/>
<dbReference type="Bgee" id="ENSCSAG00000001916">
    <property type="expression patterns" value="Expressed in Ammon's horn and 2 other cell types or tissues"/>
</dbReference>
<reference evidence="1" key="3">
    <citation type="submission" date="2025-09" db="UniProtKB">
        <authorList>
            <consortium name="Ensembl"/>
        </authorList>
    </citation>
    <scope>IDENTIFICATION</scope>
</reference>
<name>A0A0D9S5H4_CHLSB</name>
<sequence>HVSHVSFSQNPKVMTPSLGAQFWAGPLGTHFPPLYSFAQNSRALATPNSCPLPFRDADILPFPRNPRNPTFPKLPFPRTM</sequence>
<dbReference type="Proteomes" id="UP000029965">
    <property type="component" value="Chromosome 6"/>
</dbReference>
<dbReference type="EMBL" id="AQIB01135377">
    <property type="status" value="NOT_ANNOTATED_CDS"/>
    <property type="molecule type" value="Genomic_DNA"/>
</dbReference>
<reference evidence="1" key="2">
    <citation type="submission" date="2025-08" db="UniProtKB">
        <authorList>
            <consortium name="Ensembl"/>
        </authorList>
    </citation>
    <scope>IDENTIFICATION</scope>
</reference>
<keyword evidence="2" id="KW-1185">Reference proteome</keyword>
<accession>A0A0D9S5H4</accession>
<evidence type="ECO:0000313" key="1">
    <source>
        <dbReference type="Ensembl" id="ENSCSAP00000016113.1"/>
    </source>
</evidence>
<dbReference type="AlphaFoldDB" id="A0A0D9S5H4"/>
<reference evidence="1 2" key="1">
    <citation type="submission" date="2014-03" db="EMBL/GenBank/DDBJ databases">
        <authorList>
            <person name="Warren W."/>
            <person name="Wilson R.K."/>
        </authorList>
    </citation>
    <scope>NUCLEOTIDE SEQUENCE</scope>
</reference>
<evidence type="ECO:0000313" key="2">
    <source>
        <dbReference type="Proteomes" id="UP000029965"/>
    </source>
</evidence>
<protein>
    <submittedName>
        <fullName evidence="1">Uncharacterized protein</fullName>
    </submittedName>
</protein>